<name>A0A5R9GFT5_9BACL</name>
<dbReference type="PANTHER" id="PTHR20883:SF48">
    <property type="entry name" value="ECTOINE DIOXYGENASE"/>
    <property type="match status" value="1"/>
</dbReference>
<reference evidence="1 2" key="1">
    <citation type="submission" date="2019-05" db="EMBL/GenBank/DDBJ databases">
        <authorList>
            <person name="Narsing Rao M.P."/>
            <person name="Li W.J."/>
        </authorList>
    </citation>
    <scope>NUCLEOTIDE SEQUENCE [LARGE SCALE GENOMIC DNA]</scope>
    <source>
        <strain evidence="1 2">SYSU_K30003</strain>
    </source>
</reference>
<keyword evidence="1" id="KW-0223">Dioxygenase</keyword>
<sequence>MQKEAVFPARLTPLTEEQVEFFHEHGYVLVKGGCSADLIDAFNGHIRDIRSGDDIPEWALPRKGGGPVQEKDRFSVRLFNPHIHDGFSRQVMKLPIVRGALAQVMGDEAVCVQSMYFYKEPGSPGQAAHQDYYYIKDDPKSMVAAWIAMEELVDEENGCLWVIPGTHRLGLLPHGSVTNLEEHEAWTHQTEGVDLRNQIPVVMEKGDILFFHELLIHSSNKNRSKDRWRRSYVCHYIRHDSTVLHREDLRVKYPLY</sequence>
<accession>A0A5R9GFT5</accession>
<comment type="caution">
    <text evidence="1">The sequence shown here is derived from an EMBL/GenBank/DDBJ whole genome shotgun (WGS) entry which is preliminary data.</text>
</comment>
<dbReference type="EMBL" id="VCIW01000003">
    <property type="protein sequence ID" value="TLS53256.1"/>
    <property type="molecule type" value="Genomic_DNA"/>
</dbReference>
<dbReference type="OrthoDB" id="9814777at2"/>
<gene>
    <name evidence="1" type="ORF">FE782_05720</name>
</gene>
<protein>
    <submittedName>
        <fullName evidence="1">Phytanoyl-CoA dioxygenase family protein</fullName>
    </submittedName>
</protein>
<dbReference type="GO" id="GO:0005506">
    <property type="term" value="F:iron ion binding"/>
    <property type="evidence" value="ECO:0007669"/>
    <property type="project" value="UniProtKB-ARBA"/>
</dbReference>
<evidence type="ECO:0000313" key="1">
    <source>
        <dbReference type="EMBL" id="TLS53256.1"/>
    </source>
</evidence>
<keyword evidence="2" id="KW-1185">Reference proteome</keyword>
<evidence type="ECO:0000313" key="2">
    <source>
        <dbReference type="Proteomes" id="UP000309676"/>
    </source>
</evidence>
<dbReference type="PANTHER" id="PTHR20883">
    <property type="entry name" value="PHYTANOYL-COA DIOXYGENASE DOMAIN CONTAINING 1"/>
    <property type="match status" value="1"/>
</dbReference>
<dbReference type="Gene3D" id="2.60.120.620">
    <property type="entry name" value="q2cbj1_9rhob like domain"/>
    <property type="match status" value="1"/>
</dbReference>
<dbReference type="SUPFAM" id="SSF51197">
    <property type="entry name" value="Clavaminate synthase-like"/>
    <property type="match status" value="1"/>
</dbReference>
<proteinExistence type="predicted"/>
<dbReference type="InterPro" id="IPR008775">
    <property type="entry name" value="Phytyl_CoA_dOase-like"/>
</dbReference>
<dbReference type="AlphaFoldDB" id="A0A5R9GFT5"/>
<keyword evidence="1" id="KW-0560">Oxidoreductase</keyword>
<dbReference type="Proteomes" id="UP000309676">
    <property type="component" value="Unassembled WGS sequence"/>
</dbReference>
<dbReference type="GO" id="GO:0016706">
    <property type="term" value="F:2-oxoglutarate-dependent dioxygenase activity"/>
    <property type="evidence" value="ECO:0007669"/>
    <property type="project" value="UniProtKB-ARBA"/>
</dbReference>
<dbReference type="Pfam" id="PF05721">
    <property type="entry name" value="PhyH"/>
    <property type="match status" value="1"/>
</dbReference>
<organism evidence="1 2">
    <name type="scientific">Paenibacillus antri</name>
    <dbReference type="NCBI Taxonomy" id="2582848"/>
    <lineage>
        <taxon>Bacteria</taxon>
        <taxon>Bacillati</taxon>
        <taxon>Bacillota</taxon>
        <taxon>Bacilli</taxon>
        <taxon>Bacillales</taxon>
        <taxon>Paenibacillaceae</taxon>
        <taxon>Paenibacillus</taxon>
    </lineage>
</organism>